<sequence>MTGKETLAHPTTGGAAASSIEGVDPRTGSLEISPEKADEKTGTGYGTPLMDGATSDATTTTAVEDADTPTSTTTATPPPRPSPGPVPDGGFEAWMQVAASFVVMMESWGLINSFGVYQTYYETELLSDYTSSAISWIGSIQGALLLMLGIVSGPLFDAGHFRGLMVTGHFLVVFGQFMTSLCTAYWQVLLAQGFCIGIGCGLLFLPSAAILSQYFARRRAIALGLQSVGSPLAGIIFPVIFSRLVPSIGFGWATRVIAFILLGLSAVPLLFLRPRVPPPAHKRAFFDTTAFRDGPYMLFNLGGLLAFVGLYVPYFYIQLYALQRDLIPAGFDSAYLVTLLNTGSVPGRILPNVLADYFAGSSVAVLGATSLAAGVLAFAWLGVRSFAGVVVFALLFGFFNGGVTSLPPSSIAALTPDLARLGTRMGTSFLFVGTAVLIGTPIAGAVLRSGGDESPAWTGLIVYAGATLLGGSVLYAAAQTGHVRREKERARRVDAAAVKG</sequence>
<comment type="similarity">
    <text evidence="2">Belongs to the major facilitator superfamily. Monocarboxylate porter (TC 2.A.1.13) family.</text>
</comment>
<dbReference type="SUPFAM" id="SSF103473">
    <property type="entry name" value="MFS general substrate transporter"/>
    <property type="match status" value="1"/>
</dbReference>
<feature type="transmembrane region" description="Helical" evidence="4">
    <location>
        <begin position="133"/>
        <end position="156"/>
    </location>
</feature>
<comment type="subcellular location">
    <subcellularLocation>
        <location evidence="1">Membrane</location>
        <topology evidence="1">Multi-pass membrane protein</topology>
    </subcellularLocation>
</comment>
<dbReference type="OrthoDB" id="6509908at2759"/>
<protein>
    <submittedName>
        <fullName evidence="6">Putative mfs monocarboxylate transporter protein</fullName>
    </submittedName>
</protein>
<dbReference type="eggNOG" id="KOG2504">
    <property type="taxonomic scope" value="Eukaryota"/>
</dbReference>
<feature type="transmembrane region" description="Helical" evidence="4">
    <location>
        <begin position="326"/>
        <end position="345"/>
    </location>
</feature>
<dbReference type="KEGG" id="ela:UCREL1_9935"/>
<feature type="compositionally biased region" description="Pro residues" evidence="3">
    <location>
        <begin position="76"/>
        <end position="86"/>
    </location>
</feature>
<keyword evidence="4" id="KW-0812">Transmembrane</keyword>
<dbReference type="InterPro" id="IPR036259">
    <property type="entry name" value="MFS_trans_sf"/>
</dbReference>
<organism evidence="6 7">
    <name type="scientific">Eutypa lata (strain UCR-EL1)</name>
    <name type="common">Grapevine dieback disease fungus</name>
    <name type="synonym">Eutypa armeniacae</name>
    <dbReference type="NCBI Taxonomy" id="1287681"/>
    <lineage>
        <taxon>Eukaryota</taxon>
        <taxon>Fungi</taxon>
        <taxon>Dikarya</taxon>
        <taxon>Ascomycota</taxon>
        <taxon>Pezizomycotina</taxon>
        <taxon>Sordariomycetes</taxon>
        <taxon>Xylariomycetidae</taxon>
        <taxon>Xylariales</taxon>
        <taxon>Diatrypaceae</taxon>
        <taxon>Eutypa</taxon>
    </lineage>
</organism>
<feature type="transmembrane region" description="Helical" evidence="4">
    <location>
        <begin position="293"/>
        <end position="314"/>
    </location>
</feature>
<dbReference type="Pfam" id="PF07690">
    <property type="entry name" value="MFS_1"/>
    <property type="match status" value="1"/>
</dbReference>
<feature type="transmembrane region" description="Helical" evidence="4">
    <location>
        <begin position="220"/>
        <end position="240"/>
    </location>
</feature>
<gene>
    <name evidence="6" type="ORF">UCREL1_9935</name>
</gene>
<evidence type="ECO:0000256" key="3">
    <source>
        <dbReference type="SAM" id="MobiDB-lite"/>
    </source>
</evidence>
<evidence type="ECO:0000256" key="2">
    <source>
        <dbReference type="ARBA" id="ARBA00006727"/>
    </source>
</evidence>
<dbReference type="HOGENOM" id="CLU_001265_1_1_1"/>
<feature type="transmembrane region" description="Helical" evidence="4">
    <location>
        <begin position="460"/>
        <end position="478"/>
    </location>
</feature>
<feature type="compositionally biased region" description="Low complexity" evidence="3">
    <location>
        <begin position="51"/>
        <end position="75"/>
    </location>
</feature>
<dbReference type="EMBL" id="KB707266">
    <property type="protein sequence ID" value="EMR63116.1"/>
    <property type="molecule type" value="Genomic_DNA"/>
</dbReference>
<accession>M7SZX0</accession>
<evidence type="ECO:0000256" key="1">
    <source>
        <dbReference type="ARBA" id="ARBA00004141"/>
    </source>
</evidence>
<proteinExistence type="inferred from homology"/>
<name>M7SZX0_EUTLA</name>
<feature type="region of interest" description="Disordered" evidence="3">
    <location>
        <begin position="1"/>
        <end position="89"/>
    </location>
</feature>
<dbReference type="GO" id="GO:0016020">
    <property type="term" value="C:membrane"/>
    <property type="evidence" value="ECO:0007669"/>
    <property type="project" value="UniProtKB-SubCell"/>
</dbReference>
<reference evidence="7" key="1">
    <citation type="journal article" date="2013" name="Genome Announc.">
        <title>Draft genome sequence of the grapevine dieback fungus Eutypa lata UCR-EL1.</title>
        <authorList>
            <person name="Blanco-Ulate B."/>
            <person name="Rolshausen P.E."/>
            <person name="Cantu D."/>
        </authorList>
    </citation>
    <scope>NUCLEOTIDE SEQUENCE [LARGE SCALE GENOMIC DNA]</scope>
    <source>
        <strain evidence="7">UCR-EL1</strain>
    </source>
</reference>
<evidence type="ECO:0000313" key="6">
    <source>
        <dbReference type="EMBL" id="EMR63116.1"/>
    </source>
</evidence>
<dbReference type="PROSITE" id="PS50850">
    <property type="entry name" value="MFS"/>
    <property type="match status" value="1"/>
</dbReference>
<dbReference type="PANTHER" id="PTHR11360">
    <property type="entry name" value="MONOCARBOXYLATE TRANSPORTER"/>
    <property type="match status" value="1"/>
</dbReference>
<dbReference type="Gene3D" id="1.20.1250.20">
    <property type="entry name" value="MFS general substrate transporter like domains"/>
    <property type="match status" value="1"/>
</dbReference>
<keyword evidence="4" id="KW-1133">Transmembrane helix</keyword>
<dbReference type="OMA" id="LICFGMF"/>
<evidence type="ECO:0000313" key="7">
    <source>
        <dbReference type="Proteomes" id="UP000012174"/>
    </source>
</evidence>
<dbReference type="PANTHER" id="PTHR11360:SF234">
    <property type="entry name" value="MFS-TYPE TRANSPORTER DBAD-RELATED"/>
    <property type="match status" value="1"/>
</dbReference>
<evidence type="ECO:0000256" key="4">
    <source>
        <dbReference type="SAM" id="Phobius"/>
    </source>
</evidence>
<feature type="transmembrane region" description="Helical" evidence="4">
    <location>
        <begin position="252"/>
        <end position="272"/>
    </location>
</feature>
<feature type="transmembrane region" description="Helical" evidence="4">
    <location>
        <begin position="357"/>
        <end position="380"/>
    </location>
</feature>
<evidence type="ECO:0000259" key="5">
    <source>
        <dbReference type="PROSITE" id="PS50850"/>
    </source>
</evidence>
<dbReference type="GO" id="GO:0022857">
    <property type="term" value="F:transmembrane transporter activity"/>
    <property type="evidence" value="ECO:0007669"/>
    <property type="project" value="InterPro"/>
</dbReference>
<dbReference type="InterPro" id="IPR020846">
    <property type="entry name" value="MFS_dom"/>
</dbReference>
<keyword evidence="7" id="KW-1185">Reference proteome</keyword>
<keyword evidence="4" id="KW-0472">Membrane</keyword>
<dbReference type="InterPro" id="IPR011701">
    <property type="entry name" value="MFS"/>
</dbReference>
<dbReference type="CDD" id="cd17352">
    <property type="entry name" value="MFS_MCT_SLC16"/>
    <property type="match status" value="1"/>
</dbReference>
<dbReference type="InterPro" id="IPR050327">
    <property type="entry name" value="Proton-linked_MCT"/>
</dbReference>
<feature type="transmembrane region" description="Helical" evidence="4">
    <location>
        <begin position="386"/>
        <end position="406"/>
    </location>
</feature>
<feature type="transmembrane region" description="Helical" evidence="4">
    <location>
        <begin position="163"/>
        <end position="179"/>
    </location>
</feature>
<dbReference type="AlphaFoldDB" id="M7SZX0"/>
<dbReference type="Proteomes" id="UP000012174">
    <property type="component" value="Unassembled WGS sequence"/>
</dbReference>
<feature type="transmembrane region" description="Helical" evidence="4">
    <location>
        <begin position="185"/>
        <end position="208"/>
    </location>
</feature>
<feature type="domain" description="Major facilitator superfamily (MFS) profile" evidence="5">
    <location>
        <begin position="93"/>
        <end position="482"/>
    </location>
</feature>
<feature type="transmembrane region" description="Helical" evidence="4">
    <location>
        <begin position="97"/>
        <end position="121"/>
    </location>
</feature>
<feature type="transmembrane region" description="Helical" evidence="4">
    <location>
        <begin position="427"/>
        <end position="448"/>
    </location>
</feature>